<sequence length="505" mass="58309">MKDVKFLSGERWNEKANQQLRMTQSEFAAIDFASKDWIELLQKYINIYKTQQLPRLKELKRYYMGNNNIKYRAPKTDEYAPDNRIASDFARYITIFEQGYMLGKPIQYKNENKLLQEQIDDFNIQNNEEHHNVQMKTDLSIYGRSYELLTVEQDDGQSLRINLIKLNTEQTFVVYDDSYHDNSLYSVNFYNIDYGTGERKSFVTVCTADHIYYYEDDSKDANQGLHLVDEEEHYFKGVPVTEFNNNEDRTGAFESVLDNIDAYDLSQSELANFQQSSVDALLVISGNPYTGAGENDFNEDGTLNPNGRLAVSKAFKEAQMLILDNNPMENGVKPDAKYLVKQYDAEGAEKYKDRLVDDILRFTFTPDSNDDSFAGNRSGESMKYKLMASDNLRAEQERMFKTGIMRRLRLVSNIWSIRGNESTAYDLVNQTNIIFTPNVPKTNNEIVAMAQQLYGMVSNQTVYEMLSAVTGLDADVEIKRMEEINAEKRFDKVEVLGDGQEERKP</sequence>
<reference evidence="2" key="1">
    <citation type="submission" date="2019-09" db="EMBL/GenBank/DDBJ databases">
        <title>Draft genome sequence assemblies of isolates from the urinary tract.</title>
        <authorList>
            <person name="Mores C.R."/>
            <person name="Putonti C."/>
            <person name="Wolfe A.J."/>
        </authorList>
    </citation>
    <scope>NUCLEOTIDE SEQUENCE [LARGE SCALE GENOMIC DNA]</scope>
    <source>
        <strain evidence="2">UMB8614</strain>
    </source>
</reference>
<comment type="caution">
    <text evidence="1">The sequence shown here is derived from an EMBL/GenBank/DDBJ whole genome shotgun (WGS) entry which is preliminary data.</text>
</comment>
<accession>A0A329NIF5</accession>
<evidence type="ECO:0000313" key="2">
    <source>
        <dbReference type="Proteomes" id="UP000326476"/>
    </source>
</evidence>
<proteinExistence type="predicted"/>
<evidence type="ECO:0000313" key="1">
    <source>
        <dbReference type="EMBL" id="KAA9242180.1"/>
    </source>
</evidence>
<protein>
    <submittedName>
        <fullName evidence="1">Phage portal protein</fullName>
    </submittedName>
</protein>
<dbReference type="NCBIfam" id="TIGR01538">
    <property type="entry name" value="portal_SPP1"/>
    <property type="match status" value="1"/>
</dbReference>
<dbReference type="Proteomes" id="UP000326476">
    <property type="component" value="Unassembled WGS sequence"/>
</dbReference>
<dbReference type="RefSeq" id="WP_101560411.1">
    <property type="nucleotide sequence ID" value="NZ_CAJHOY010000002.1"/>
</dbReference>
<dbReference type="Pfam" id="PF05133">
    <property type="entry name" value="SPP1_portal"/>
    <property type="match status" value="1"/>
</dbReference>
<dbReference type="InterPro" id="IPR021145">
    <property type="entry name" value="Portal_protein_SPP1_Gp6-like"/>
</dbReference>
<dbReference type="GeneID" id="86858510"/>
<name>A0A329NIF5_9LACT</name>
<dbReference type="EMBL" id="VYVN01000002">
    <property type="protein sequence ID" value="KAA9242180.1"/>
    <property type="molecule type" value="Genomic_DNA"/>
</dbReference>
<organism evidence="1 2">
    <name type="scientific">Aerococcus tenax</name>
    <dbReference type="NCBI Taxonomy" id="3078812"/>
    <lineage>
        <taxon>Bacteria</taxon>
        <taxon>Bacillati</taxon>
        <taxon>Bacillota</taxon>
        <taxon>Bacilli</taxon>
        <taxon>Lactobacillales</taxon>
        <taxon>Aerococcaceae</taxon>
        <taxon>Aerococcus</taxon>
    </lineage>
</organism>
<dbReference type="InterPro" id="IPR006428">
    <property type="entry name" value="Portal_SPP1-type"/>
</dbReference>
<gene>
    <name evidence="1" type="ORF">F6I34_01630</name>
</gene>
<keyword evidence="2" id="KW-1185">Reference proteome</keyword>
<dbReference type="AlphaFoldDB" id="A0A329NIF5"/>